<accession>A0A8X6TF30</accession>
<dbReference type="EMBL" id="BMAW01055683">
    <property type="protein sequence ID" value="GFT02279.1"/>
    <property type="molecule type" value="Genomic_DNA"/>
</dbReference>
<sequence>MTSGELRFSWGLVPRISSILWKGDDWKSLKGGGDVKEKSAIPKDKLAMHWASLTPLYSIDSTDGSSMLPCRREGHFAD</sequence>
<proteinExistence type="predicted"/>
<gene>
    <name evidence="1" type="ORF">NPIL_53221</name>
</gene>
<protein>
    <submittedName>
        <fullName evidence="1">Uncharacterized protein</fullName>
    </submittedName>
</protein>
<dbReference type="OrthoDB" id="10369992at2759"/>
<dbReference type="Proteomes" id="UP000887013">
    <property type="component" value="Unassembled WGS sequence"/>
</dbReference>
<reference evidence="1" key="1">
    <citation type="submission" date="2020-08" db="EMBL/GenBank/DDBJ databases">
        <title>Multicomponent nature underlies the extraordinary mechanical properties of spider dragline silk.</title>
        <authorList>
            <person name="Kono N."/>
            <person name="Nakamura H."/>
            <person name="Mori M."/>
            <person name="Yoshida Y."/>
            <person name="Ohtoshi R."/>
            <person name="Malay A.D."/>
            <person name="Moran D.A.P."/>
            <person name="Tomita M."/>
            <person name="Numata K."/>
            <person name="Arakawa K."/>
        </authorList>
    </citation>
    <scope>NUCLEOTIDE SEQUENCE</scope>
</reference>
<evidence type="ECO:0000313" key="2">
    <source>
        <dbReference type="Proteomes" id="UP000887013"/>
    </source>
</evidence>
<name>A0A8X6TF30_NEPPI</name>
<keyword evidence="2" id="KW-1185">Reference proteome</keyword>
<dbReference type="AlphaFoldDB" id="A0A8X6TF30"/>
<evidence type="ECO:0000313" key="1">
    <source>
        <dbReference type="EMBL" id="GFT02279.1"/>
    </source>
</evidence>
<organism evidence="1 2">
    <name type="scientific">Nephila pilipes</name>
    <name type="common">Giant wood spider</name>
    <name type="synonym">Nephila maculata</name>
    <dbReference type="NCBI Taxonomy" id="299642"/>
    <lineage>
        <taxon>Eukaryota</taxon>
        <taxon>Metazoa</taxon>
        <taxon>Ecdysozoa</taxon>
        <taxon>Arthropoda</taxon>
        <taxon>Chelicerata</taxon>
        <taxon>Arachnida</taxon>
        <taxon>Araneae</taxon>
        <taxon>Araneomorphae</taxon>
        <taxon>Entelegynae</taxon>
        <taxon>Araneoidea</taxon>
        <taxon>Nephilidae</taxon>
        <taxon>Nephila</taxon>
    </lineage>
</organism>
<comment type="caution">
    <text evidence="1">The sequence shown here is derived from an EMBL/GenBank/DDBJ whole genome shotgun (WGS) entry which is preliminary data.</text>
</comment>